<dbReference type="CDD" id="cd00067">
    <property type="entry name" value="GAL4"/>
    <property type="match status" value="1"/>
</dbReference>
<dbReference type="GO" id="GO:0006351">
    <property type="term" value="P:DNA-templated transcription"/>
    <property type="evidence" value="ECO:0007669"/>
    <property type="project" value="InterPro"/>
</dbReference>
<keyword evidence="3" id="KW-0238">DNA-binding</keyword>
<dbReference type="Proteomes" id="UP000184383">
    <property type="component" value="Unassembled WGS sequence"/>
</dbReference>
<keyword evidence="4" id="KW-0804">Transcription</keyword>
<dbReference type="PANTHER" id="PTHR47256:SF1">
    <property type="entry name" value="ZN(II)2CYS6 TRANSCRIPTION FACTOR (EUROFUNG)"/>
    <property type="match status" value="1"/>
</dbReference>
<accession>A0A1L9R4A0</accession>
<reference evidence="10" key="1">
    <citation type="journal article" date="2017" name="Genome Biol.">
        <title>Comparative genomics reveals high biological diversity and specific adaptations in the industrially and medically important fungal genus Aspergillus.</title>
        <authorList>
            <person name="de Vries R.P."/>
            <person name="Riley R."/>
            <person name="Wiebenga A."/>
            <person name="Aguilar-Osorio G."/>
            <person name="Amillis S."/>
            <person name="Uchima C.A."/>
            <person name="Anderluh G."/>
            <person name="Asadollahi M."/>
            <person name="Askin M."/>
            <person name="Barry K."/>
            <person name="Battaglia E."/>
            <person name="Bayram O."/>
            <person name="Benocci T."/>
            <person name="Braus-Stromeyer S.A."/>
            <person name="Caldana C."/>
            <person name="Canovas D."/>
            <person name="Cerqueira G.C."/>
            <person name="Chen F."/>
            <person name="Chen W."/>
            <person name="Choi C."/>
            <person name="Clum A."/>
            <person name="Dos Santos R.A."/>
            <person name="Damasio A.R."/>
            <person name="Diallinas G."/>
            <person name="Emri T."/>
            <person name="Fekete E."/>
            <person name="Flipphi M."/>
            <person name="Freyberg S."/>
            <person name="Gallo A."/>
            <person name="Gournas C."/>
            <person name="Habgood R."/>
            <person name="Hainaut M."/>
            <person name="Harispe M.L."/>
            <person name="Henrissat B."/>
            <person name="Hilden K.S."/>
            <person name="Hope R."/>
            <person name="Hossain A."/>
            <person name="Karabika E."/>
            <person name="Karaffa L."/>
            <person name="Karanyi Z."/>
            <person name="Krasevec N."/>
            <person name="Kuo A."/>
            <person name="Kusch H."/>
            <person name="LaButti K."/>
            <person name="Lagendijk E.L."/>
            <person name="Lapidus A."/>
            <person name="Levasseur A."/>
            <person name="Lindquist E."/>
            <person name="Lipzen A."/>
            <person name="Logrieco A.F."/>
            <person name="MacCabe A."/>
            <person name="Maekelae M.R."/>
            <person name="Malavazi I."/>
            <person name="Melin P."/>
            <person name="Meyer V."/>
            <person name="Mielnichuk N."/>
            <person name="Miskei M."/>
            <person name="Molnar A.P."/>
            <person name="Mule G."/>
            <person name="Ngan C.Y."/>
            <person name="Orejas M."/>
            <person name="Orosz E."/>
            <person name="Ouedraogo J.P."/>
            <person name="Overkamp K.M."/>
            <person name="Park H.-S."/>
            <person name="Perrone G."/>
            <person name="Piumi F."/>
            <person name="Punt P.J."/>
            <person name="Ram A.F."/>
            <person name="Ramon A."/>
            <person name="Rauscher S."/>
            <person name="Record E."/>
            <person name="Riano-Pachon D.M."/>
            <person name="Robert V."/>
            <person name="Roehrig J."/>
            <person name="Ruller R."/>
            <person name="Salamov A."/>
            <person name="Salih N.S."/>
            <person name="Samson R.A."/>
            <person name="Sandor E."/>
            <person name="Sanguinetti M."/>
            <person name="Schuetze T."/>
            <person name="Sepcic K."/>
            <person name="Shelest E."/>
            <person name="Sherlock G."/>
            <person name="Sophianopoulou V."/>
            <person name="Squina F.M."/>
            <person name="Sun H."/>
            <person name="Susca A."/>
            <person name="Todd R.B."/>
            <person name="Tsang A."/>
            <person name="Unkles S.E."/>
            <person name="van de Wiele N."/>
            <person name="van Rossen-Uffink D."/>
            <person name="Oliveira J.V."/>
            <person name="Vesth T.C."/>
            <person name="Visser J."/>
            <person name="Yu J.-H."/>
            <person name="Zhou M."/>
            <person name="Andersen M.R."/>
            <person name="Archer D.B."/>
            <person name="Baker S.E."/>
            <person name="Benoit I."/>
            <person name="Brakhage A.A."/>
            <person name="Braus G.H."/>
            <person name="Fischer R."/>
            <person name="Frisvad J.C."/>
            <person name="Goldman G.H."/>
            <person name="Houbraken J."/>
            <person name="Oakley B."/>
            <person name="Pocsi I."/>
            <person name="Scazzocchio C."/>
            <person name="Seiboth B."/>
            <person name="vanKuyk P.A."/>
            <person name="Wortman J."/>
            <person name="Dyer P.S."/>
            <person name="Grigoriev I.V."/>
        </authorList>
    </citation>
    <scope>NUCLEOTIDE SEQUENCE [LARGE SCALE GENOMIC DNA]</scope>
    <source>
        <strain evidence="10">DTO 134E9</strain>
    </source>
</reference>
<dbReference type="Pfam" id="PF00172">
    <property type="entry name" value="Zn_clus"/>
    <property type="match status" value="1"/>
</dbReference>
<organism evidence="9 10">
    <name type="scientific">Aspergillus wentii DTO 134E9</name>
    <dbReference type="NCBI Taxonomy" id="1073089"/>
    <lineage>
        <taxon>Eukaryota</taxon>
        <taxon>Fungi</taxon>
        <taxon>Dikarya</taxon>
        <taxon>Ascomycota</taxon>
        <taxon>Pezizomycotina</taxon>
        <taxon>Eurotiomycetes</taxon>
        <taxon>Eurotiomycetidae</taxon>
        <taxon>Eurotiales</taxon>
        <taxon>Aspergillaceae</taxon>
        <taxon>Aspergillus</taxon>
        <taxon>Aspergillus subgen. Cremei</taxon>
    </lineage>
</organism>
<dbReference type="PROSITE" id="PS50048">
    <property type="entry name" value="ZN2_CY6_FUNGAL_2"/>
    <property type="match status" value="1"/>
</dbReference>
<evidence type="ECO:0000256" key="7">
    <source>
        <dbReference type="SAM" id="MobiDB-lite"/>
    </source>
</evidence>
<dbReference type="EMBL" id="KV878218">
    <property type="protein sequence ID" value="OJJ29749.1"/>
    <property type="molecule type" value="Genomic_DNA"/>
</dbReference>
<dbReference type="Pfam" id="PF04082">
    <property type="entry name" value="Fungal_trans"/>
    <property type="match status" value="1"/>
</dbReference>
<dbReference type="GO" id="GO:0000981">
    <property type="term" value="F:DNA-binding transcription factor activity, RNA polymerase II-specific"/>
    <property type="evidence" value="ECO:0007669"/>
    <property type="project" value="InterPro"/>
</dbReference>
<evidence type="ECO:0000256" key="3">
    <source>
        <dbReference type="ARBA" id="ARBA00023125"/>
    </source>
</evidence>
<dbReference type="PROSITE" id="PS00463">
    <property type="entry name" value="ZN2_CY6_FUNGAL_1"/>
    <property type="match status" value="1"/>
</dbReference>
<evidence type="ECO:0000256" key="5">
    <source>
        <dbReference type="ARBA" id="ARBA00023242"/>
    </source>
</evidence>
<evidence type="ECO:0000313" key="9">
    <source>
        <dbReference type="EMBL" id="OJJ29749.1"/>
    </source>
</evidence>
<sequence>MSSSARSIIIPGQPISAPRLEHPSGKFLRSPGAVDSSGTDRLPPKASRKRRRCLSRSSQAAETRDCHGSKRLARGPFSWLVFVPPLGSPFRGLNTMGDHLRKLTPAPPGLPADVVDNRRTNAKIACGQCRKRKSRCLGGVPCEPCVVAKTECIIDNDSDGRRKTGLKRKIEALEEDRDLLMRLLQTLRDENRSEANEVFNLIRSDAPMDHIRLRLAENFDKGNSRRKVMDVRRLADIPLFRVPAQPWTTVTDDDDLVSHLISLWFTWNYPVTNFMNRDLFIRDMKSGRLDSEYCSSFLVNIILAEACFYSDYDEIFATPGDQASRGMHFYEEAKRLLDKEEGKVTLTTFQGLGAMYICTCMIGKDRLGWMYLNQSAQAAREMTSLRSRLVGNDQGTPEMIHTLASSVMGMFSITTASSMALQKPAPHKKPQFGPLPEDHDEKDVWEPYPLQMEPVPAHTNCIINAVTNLQVILWDVDNYFFDDDEKLPHSEIEPKVDEFYARLEEWTTTVPECIALGKNTTTPGVVDLHLRYYVGILTIFGFLKNSAPTPGSAGSESPTRQLRISSALKVRELINIFCSQWRMEYFAQNFMQWAAVAAFTLLDDLSDRESSDAFIDLCIVIRSIGRRWLLSRGILRLIQLTATHHNIELPRESHSLFRDFQNDLWRTQDRKQFSSSYPNFAMTVLENDGHSVKDAELDQFLEKWDNLTLDGPANAEE</sequence>
<dbReference type="OrthoDB" id="2593732at2759"/>
<dbReference type="CDD" id="cd12148">
    <property type="entry name" value="fungal_TF_MHR"/>
    <property type="match status" value="1"/>
</dbReference>
<name>A0A1L9R4A0_ASPWE</name>
<dbReference type="InterPro" id="IPR007219">
    <property type="entry name" value="XnlR_reg_dom"/>
</dbReference>
<feature type="region of interest" description="Disordered" evidence="7">
    <location>
        <begin position="1"/>
        <end position="67"/>
    </location>
</feature>
<dbReference type="InterPro" id="IPR036864">
    <property type="entry name" value="Zn2-C6_fun-type_DNA-bd_sf"/>
</dbReference>
<keyword evidence="1" id="KW-0479">Metal-binding</keyword>
<evidence type="ECO:0000259" key="8">
    <source>
        <dbReference type="PROSITE" id="PS50048"/>
    </source>
</evidence>
<evidence type="ECO:0000256" key="2">
    <source>
        <dbReference type="ARBA" id="ARBA00023015"/>
    </source>
</evidence>
<evidence type="ECO:0000256" key="4">
    <source>
        <dbReference type="ARBA" id="ARBA00023163"/>
    </source>
</evidence>
<gene>
    <name evidence="9" type="ORF">ASPWEDRAFT_177489</name>
</gene>
<dbReference type="GO" id="GO:0003677">
    <property type="term" value="F:DNA binding"/>
    <property type="evidence" value="ECO:0007669"/>
    <property type="project" value="UniProtKB-KW"/>
</dbReference>
<dbReference type="SUPFAM" id="SSF57701">
    <property type="entry name" value="Zn2/Cys6 DNA-binding domain"/>
    <property type="match status" value="1"/>
</dbReference>
<keyword evidence="6" id="KW-0175">Coiled coil</keyword>
<feature type="coiled-coil region" evidence="6">
    <location>
        <begin position="163"/>
        <end position="190"/>
    </location>
</feature>
<keyword evidence="10" id="KW-1185">Reference proteome</keyword>
<dbReference type="GO" id="GO:0008270">
    <property type="term" value="F:zinc ion binding"/>
    <property type="evidence" value="ECO:0007669"/>
    <property type="project" value="InterPro"/>
</dbReference>
<keyword evidence="5" id="KW-0539">Nucleus</keyword>
<dbReference type="RefSeq" id="XP_040683426.1">
    <property type="nucleotide sequence ID" value="XM_040831659.1"/>
</dbReference>
<dbReference type="SMART" id="SM00066">
    <property type="entry name" value="GAL4"/>
    <property type="match status" value="1"/>
</dbReference>
<evidence type="ECO:0000313" key="10">
    <source>
        <dbReference type="Proteomes" id="UP000184383"/>
    </source>
</evidence>
<dbReference type="GeneID" id="63747507"/>
<dbReference type="PANTHER" id="PTHR47256">
    <property type="entry name" value="ZN(II)2CYS6 TRANSCRIPTION FACTOR (EUROFUNG)-RELATED"/>
    <property type="match status" value="1"/>
</dbReference>
<dbReference type="InterPro" id="IPR001138">
    <property type="entry name" value="Zn2Cys6_DnaBD"/>
</dbReference>
<evidence type="ECO:0000256" key="6">
    <source>
        <dbReference type="SAM" id="Coils"/>
    </source>
</evidence>
<dbReference type="Gene3D" id="4.10.240.10">
    <property type="entry name" value="Zn(2)-C6 fungal-type DNA-binding domain"/>
    <property type="match status" value="1"/>
</dbReference>
<dbReference type="VEuPathDB" id="FungiDB:ASPWEDRAFT_177489"/>
<protein>
    <recommendedName>
        <fullName evidence="8">Zn(2)-C6 fungal-type domain-containing protein</fullName>
    </recommendedName>
</protein>
<dbReference type="AlphaFoldDB" id="A0A1L9R4A0"/>
<feature type="domain" description="Zn(2)-C6 fungal-type" evidence="8">
    <location>
        <begin position="125"/>
        <end position="154"/>
    </location>
</feature>
<keyword evidence="2" id="KW-0805">Transcription regulation</keyword>
<dbReference type="STRING" id="1073089.A0A1L9R4A0"/>
<evidence type="ECO:0000256" key="1">
    <source>
        <dbReference type="ARBA" id="ARBA00022723"/>
    </source>
</evidence>
<dbReference type="InterPro" id="IPR053187">
    <property type="entry name" value="Notoamide_regulator"/>
</dbReference>
<proteinExistence type="predicted"/>